<name>A0A934TTQ3_9BURK</name>
<organism evidence="3 4">
    <name type="scientific">Ramlibacter ginsenosidimutans</name>
    <dbReference type="NCBI Taxonomy" id="502333"/>
    <lineage>
        <taxon>Bacteria</taxon>
        <taxon>Pseudomonadati</taxon>
        <taxon>Pseudomonadota</taxon>
        <taxon>Betaproteobacteria</taxon>
        <taxon>Burkholderiales</taxon>
        <taxon>Comamonadaceae</taxon>
        <taxon>Ramlibacter</taxon>
    </lineage>
</organism>
<dbReference type="SMART" id="SM01007">
    <property type="entry name" value="Aldolase_II"/>
    <property type="match status" value="1"/>
</dbReference>
<dbReference type="Pfam" id="PF00596">
    <property type="entry name" value="Aldolase_II"/>
    <property type="match status" value="1"/>
</dbReference>
<dbReference type="InterPro" id="IPR001303">
    <property type="entry name" value="Aldolase_II/adducin_N"/>
</dbReference>
<protein>
    <submittedName>
        <fullName evidence="3">Class II aldolase/adducin family protein</fullName>
    </submittedName>
</protein>
<dbReference type="PANTHER" id="PTHR10672">
    <property type="entry name" value="ADDUCIN"/>
    <property type="match status" value="1"/>
</dbReference>
<sequence length="248" mass="27650">MNPTSDETWRARVHLAAANRLAVYDDLEEGIDNHFTMRVPGQKDRYLVLPFGLHWSEARASDMIVFNEAGEVLEGSGSLELSALSIHAPLHRITGVNVILHTHQTWALALNMLEDNRLLPGSQTAAFLTRSIAYDDGYTGLADSLSEGERLASVLGTKQIMFMKNHGVLVVGDTVAQAYRRLYKLERVCRAQVLAMSTGRPLALLDDAMVRRVETPNPRNSHSQAEREALYFAAMMRVLDREMPGYAD</sequence>
<dbReference type="Gene3D" id="3.40.225.10">
    <property type="entry name" value="Class II aldolase/adducin N-terminal domain"/>
    <property type="match status" value="1"/>
</dbReference>
<dbReference type="GO" id="GO:0005856">
    <property type="term" value="C:cytoskeleton"/>
    <property type="evidence" value="ECO:0007669"/>
    <property type="project" value="TreeGrafter"/>
</dbReference>
<evidence type="ECO:0000313" key="3">
    <source>
        <dbReference type="EMBL" id="MBK6007193.1"/>
    </source>
</evidence>
<dbReference type="PANTHER" id="PTHR10672:SF21">
    <property type="entry name" value="CLASS II ALDOLASE_ADDUCIN N-TERMINAL DOMAIN-CONTAINING PROTEIN"/>
    <property type="match status" value="1"/>
</dbReference>
<comment type="similarity">
    <text evidence="1">Belongs to the aldolase class II family.</text>
</comment>
<feature type="domain" description="Class II aldolase/adducin N-terminal" evidence="2">
    <location>
        <begin position="13"/>
        <end position="193"/>
    </location>
</feature>
<gene>
    <name evidence="3" type="ORF">JJB11_13920</name>
</gene>
<dbReference type="SUPFAM" id="SSF53639">
    <property type="entry name" value="AraD/HMP-PK domain-like"/>
    <property type="match status" value="1"/>
</dbReference>
<dbReference type="EMBL" id="JAEPWM010000005">
    <property type="protein sequence ID" value="MBK6007193.1"/>
    <property type="molecule type" value="Genomic_DNA"/>
</dbReference>
<keyword evidence="4" id="KW-1185">Reference proteome</keyword>
<evidence type="ECO:0000313" key="4">
    <source>
        <dbReference type="Proteomes" id="UP000630528"/>
    </source>
</evidence>
<reference evidence="3" key="2">
    <citation type="submission" date="2021-01" db="EMBL/GenBank/DDBJ databases">
        <authorList>
            <person name="Kang M."/>
        </authorList>
    </citation>
    <scope>NUCLEOTIDE SEQUENCE</scope>
    <source>
        <strain evidence="3">KACC 17527</strain>
    </source>
</reference>
<proteinExistence type="inferred from homology"/>
<accession>A0A934TTQ3</accession>
<dbReference type="AlphaFoldDB" id="A0A934TTQ3"/>
<reference evidence="3" key="1">
    <citation type="journal article" date="2012" name="J. Microbiol. Biotechnol.">
        <title>Ramlibacter ginsenosidimutans sp. nov., with ginsenoside-converting activity.</title>
        <authorList>
            <person name="Wang L."/>
            <person name="An D.S."/>
            <person name="Kim S.G."/>
            <person name="Jin F.X."/>
            <person name="Kim S.C."/>
            <person name="Lee S.T."/>
            <person name="Im W.T."/>
        </authorList>
    </citation>
    <scope>NUCLEOTIDE SEQUENCE</scope>
    <source>
        <strain evidence="3">KACC 17527</strain>
    </source>
</reference>
<dbReference type="RefSeq" id="WP_201172114.1">
    <property type="nucleotide sequence ID" value="NZ_JAEPWM010000005.1"/>
</dbReference>
<evidence type="ECO:0000256" key="1">
    <source>
        <dbReference type="ARBA" id="ARBA00037961"/>
    </source>
</evidence>
<dbReference type="Proteomes" id="UP000630528">
    <property type="component" value="Unassembled WGS sequence"/>
</dbReference>
<evidence type="ECO:0000259" key="2">
    <source>
        <dbReference type="SMART" id="SM01007"/>
    </source>
</evidence>
<dbReference type="GO" id="GO:0051015">
    <property type="term" value="F:actin filament binding"/>
    <property type="evidence" value="ECO:0007669"/>
    <property type="project" value="TreeGrafter"/>
</dbReference>
<comment type="caution">
    <text evidence="3">The sequence shown here is derived from an EMBL/GenBank/DDBJ whole genome shotgun (WGS) entry which is preliminary data.</text>
</comment>
<dbReference type="InterPro" id="IPR036409">
    <property type="entry name" value="Aldolase_II/adducin_N_sf"/>
</dbReference>
<dbReference type="InterPro" id="IPR051017">
    <property type="entry name" value="Aldolase-II_Adducin_sf"/>
</dbReference>